<dbReference type="Pfam" id="PF14065">
    <property type="entry name" value="Pvc16_N"/>
    <property type="match status" value="1"/>
</dbReference>
<dbReference type="Gene3D" id="2.60.40.1120">
    <property type="entry name" value="Carboxypeptidase-like, regulatory domain"/>
    <property type="match status" value="1"/>
</dbReference>
<reference evidence="2 3" key="1">
    <citation type="journal article" date="2020" name="ISME J.">
        <title>Comparative genomics reveals insights into cyanobacterial evolution and habitat adaptation.</title>
        <authorList>
            <person name="Chen M.Y."/>
            <person name="Teng W.K."/>
            <person name="Zhao L."/>
            <person name="Hu C.X."/>
            <person name="Zhou Y.K."/>
            <person name="Han B.P."/>
            <person name="Song L.R."/>
            <person name="Shu W.S."/>
        </authorList>
    </citation>
    <scope>NUCLEOTIDE SEQUENCE [LARGE SCALE GENOMIC DNA]</scope>
    <source>
        <strain evidence="2 3">FACHB-288</strain>
    </source>
</reference>
<evidence type="ECO:0000313" key="2">
    <source>
        <dbReference type="EMBL" id="MBD2197865.1"/>
    </source>
</evidence>
<dbReference type="EMBL" id="JACJQH010000033">
    <property type="protein sequence ID" value="MBD2197865.1"/>
    <property type="molecule type" value="Genomic_DNA"/>
</dbReference>
<dbReference type="Pfam" id="PF13620">
    <property type="entry name" value="CarboxypepD_reg"/>
    <property type="match status" value="1"/>
</dbReference>
<evidence type="ECO:0000313" key="3">
    <source>
        <dbReference type="Proteomes" id="UP000658514"/>
    </source>
</evidence>
<gene>
    <name evidence="2" type="ORF">H6G24_20530</name>
</gene>
<accession>A0ABR8AED1</accession>
<comment type="caution">
    <text evidence="2">The sequence shown here is derived from an EMBL/GenBank/DDBJ whole genome shotgun (WGS) entry which is preliminary data.</text>
</comment>
<feature type="domain" description="Pvc16 N-terminal" evidence="1">
    <location>
        <begin position="5"/>
        <end position="169"/>
    </location>
</feature>
<organism evidence="2 3">
    <name type="scientific">Calothrix parietina FACHB-288</name>
    <dbReference type="NCBI Taxonomy" id="2692896"/>
    <lineage>
        <taxon>Bacteria</taxon>
        <taxon>Bacillati</taxon>
        <taxon>Cyanobacteriota</taxon>
        <taxon>Cyanophyceae</taxon>
        <taxon>Nostocales</taxon>
        <taxon>Calotrichaceae</taxon>
        <taxon>Calothrix</taxon>
    </lineage>
</organism>
<dbReference type="RefSeq" id="WP_190545128.1">
    <property type="nucleotide sequence ID" value="NZ_CAWPNO010000066.1"/>
</dbReference>
<dbReference type="Proteomes" id="UP000658514">
    <property type="component" value="Unassembled WGS sequence"/>
</dbReference>
<keyword evidence="3" id="KW-1185">Reference proteome</keyword>
<sequence length="279" mass="31150">MLIFVLQTLAEILAGGTSLTSTEQIDFSHPSNRREEGAGPTLNLYIYDIRESKQFQQSGRQVERKASRSLQPTSVGWSPNWFDVSMLLTAWDRTALGEHHLLSEALTVLLRHRSLQEDYLVPELRGYGNLALTVALDPPIEIGSLWSALNVPLRSALYITAMIPVEPQTTLVPLVYERIFNLQNQLSENGNGTVVTRRVAIAGMVKSAVTNLPLTTAEVTIQRTKKSAISNKEGLFFFEDMRLGNYVLTVNCPGYLPQNVNVLVDSQNYSFKEILLTPE</sequence>
<protein>
    <submittedName>
        <fullName evidence="2">DUF4255 domain-containing protein</fullName>
    </submittedName>
</protein>
<dbReference type="SUPFAM" id="SSF49464">
    <property type="entry name" value="Carboxypeptidase regulatory domain-like"/>
    <property type="match status" value="1"/>
</dbReference>
<dbReference type="InterPro" id="IPR008969">
    <property type="entry name" value="CarboxyPept-like_regulatory"/>
</dbReference>
<name>A0ABR8AED1_9CYAN</name>
<dbReference type="InterPro" id="IPR025351">
    <property type="entry name" value="Pvc16_N"/>
</dbReference>
<proteinExistence type="predicted"/>
<evidence type="ECO:0000259" key="1">
    <source>
        <dbReference type="Pfam" id="PF14065"/>
    </source>
</evidence>